<gene>
    <name evidence="2" type="ORF">F8C90_01895</name>
</gene>
<dbReference type="InterPro" id="IPR029058">
    <property type="entry name" value="AB_hydrolase_fold"/>
</dbReference>
<dbReference type="Gene3D" id="3.40.50.1820">
    <property type="entry name" value="alpha/beta hydrolase"/>
    <property type="match status" value="1"/>
</dbReference>
<keyword evidence="3" id="KW-1185">Reference proteome</keyword>
<dbReference type="GeneID" id="98657152"/>
<sequence length="343" mass="36591">MGRGRHDTLAPVDHPAGARELAGGSSISLVANVSSAKVVAVKDGEASTPNVGTACPEYTPTPLFAFDVQGARVTVWPAQPSGNARNRAGEGGEEDGGGDANRNMRDSHIGDSCGNDGIDCDNRIGDDGNCLSHIVYLHVYDGDGLDILSECQHIDCPPFTLVAIKPACWNDDLTPWKCPGLFADDVPFAGRAQDQLRLLEEEIIPQVERECGKPNSPRICRTVAGYSLAGLFATWTALNSSAFSRIASASGSLWYPDFAHFVAESPLACPIDCAYFSLGSKEAKTPSRLLRNVATGTDEVVAAFRSKGVPTQFESNPGNHFKEPALRMARGITWAISQQATNR</sequence>
<dbReference type="AlphaFoldDB" id="A0A6N6NP16"/>
<reference evidence="2 3" key="1">
    <citation type="submission" date="2019-09" db="EMBL/GenBank/DDBJ databases">
        <title>Whole genome shotgun sequencing (WGS) of Ellagibacter isourolithinifaciens DSM 104140(T) and Adlercreutzia muris DSM 29508(T).</title>
        <authorList>
            <person name="Stoll D.A."/>
            <person name="Danylec N."/>
            <person name="Huch M."/>
        </authorList>
    </citation>
    <scope>NUCLEOTIDE SEQUENCE [LARGE SCALE GENOMIC DNA]</scope>
    <source>
        <strain evidence="2 3">DSM 104140</strain>
    </source>
</reference>
<dbReference type="Pfam" id="PF00756">
    <property type="entry name" value="Esterase"/>
    <property type="match status" value="1"/>
</dbReference>
<dbReference type="Proteomes" id="UP000468668">
    <property type="component" value="Unassembled WGS sequence"/>
</dbReference>
<comment type="caution">
    <text evidence="2">The sequence shown here is derived from an EMBL/GenBank/DDBJ whole genome shotgun (WGS) entry which is preliminary data.</text>
</comment>
<feature type="region of interest" description="Disordered" evidence="1">
    <location>
        <begin position="78"/>
        <end position="108"/>
    </location>
</feature>
<dbReference type="InterPro" id="IPR000801">
    <property type="entry name" value="Esterase-like"/>
</dbReference>
<evidence type="ECO:0000313" key="3">
    <source>
        <dbReference type="Proteomes" id="UP000468668"/>
    </source>
</evidence>
<dbReference type="SUPFAM" id="SSF53474">
    <property type="entry name" value="alpha/beta-Hydrolases"/>
    <property type="match status" value="1"/>
</dbReference>
<name>A0A6N6NP16_9ACTN</name>
<protein>
    <recommendedName>
        <fullName evidence="4">Alpha/beta hydrolase</fullName>
    </recommendedName>
</protein>
<evidence type="ECO:0008006" key="4">
    <source>
        <dbReference type="Google" id="ProtNLM"/>
    </source>
</evidence>
<evidence type="ECO:0000256" key="1">
    <source>
        <dbReference type="SAM" id="MobiDB-lite"/>
    </source>
</evidence>
<dbReference type="RefSeq" id="WP_158048751.1">
    <property type="nucleotide sequence ID" value="NZ_WAJR01000002.1"/>
</dbReference>
<organism evidence="2 3">
    <name type="scientific">Ellagibacter isourolithinifaciens</name>
    <dbReference type="NCBI Taxonomy" id="2137581"/>
    <lineage>
        <taxon>Bacteria</taxon>
        <taxon>Bacillati</taxon>
        <taxon>Actinomycetota</taxon>
        <taxon>Coriobacteriia</taxon>
        <taxon>Eggerthellales</taxon>
        <taxon>Eggerthellaceae</taxon>
        <taxon>Ellagibacter</taxon>
    </lineage>
</organism>
<evidence type="ECO:0000313" key="2">
    <source>
        <dbReference type="EMBL" id="KAB1642484.1"/>
    </source>
</evidence>
<accession>A0A6N6NP16</accession>
<dbReference type="EMBL" id="WAJR01000002">
    <property type="protein sequence ID" value="KAB1642484.1"/>
    <property type="molecule type" value="Genomic_DNA"/>
</dbReference>
<dbReference type="OrthoDB" id="9794761at2"/>
<proteinExistence type="predicted"/>